<dbReference type="GO" id="GO:0000041">
    <property type="term" value="P:transition metal ion transport"/>
    <property type="evidence" value="ECO:0007669"/>
    <property type="project" value="InterPro"/>
</dbReference>
<keyword evidence="2" id="KW-0813">Transport</keyword>
<evidence type="ECO:0000256" key="5">
    <source>
        <dbReference type="ARBA" id="ARBA00022989"/>
    </source>
</evidence>
<evidence type="ECO:0000313" key="9">
    <source>
        <dbReference type="Proteomes" id="UP000244906"/>
    </source>
</evidence>
<evidence type="ECO:0000256" key="1">
    <source>
        <dbReference type="ARBA" id="ARBA00004651"/>
    </source>
</evidence>
<dbReference type="GO" id="GO:0005886">
    <property type="term" value="C:plasma membrane"/>
    <property type="evidence" value="ECO:0007669"/>
    <property type="project" value="UniProtKB-SubCell"/>
</dbReference>
<evidence type="ECO:0000256" key="6">
    <source>
        <dbReference type="ARBA" id="ARBA00023136"/>
    </source>
</evidence>
<feature type="transmembrane region" description="Helical" evidence="7">
    <location>
        <begin position="131"/>
        <end position="151"/>
    </location>
</feature>
<dbReference type="PANTHER" id="PTHR34229:SF1">
    <property type="entry name" value="METAL TRANSPORT PROTEIN HI_1621-RELATED"/>
    <property type="match status" value="1"/>
</dbReference>
<name>A0A2V1GYX6_9GAMM</name>
<proteinExistence type="predicted"/>
<dbReference type="AlphaFoldDB" id="A0A2V1GYX6"/>
<feature type="transmembrane region" description="Helical" evidence="7">
    <location>
        <begin position="40"/>
        <end position="58"/>
    </location>
</feature>
<dbReference type="OrthoDB" id="9792317at2"/>
<dbReference type="Pfam" id="PF01891">
    <property type="entry name" value="CbiM"/>
    <property type="match status" value="1"/>
</dbReference>
<protein>
    <submittedName>
        <fullName evidence="8">Cobalt transporter CbiM</fullName>
    </submittedName>
</protein>
<evidence type="ECO:0000256" key="7">
    <source>
        <dbReference type="SAM" id="Phobius"/>
    </source>
</evidence>
<keyword evidence="5 7" id="KW-1133">Transmembrane helix</keyword>
<dbReference type="Gene3D" id="1.10.1760.20">
    <property type="match status" value="1"/>
</dbReference>
<dbReference type="InterPro" id="IPR002751">
    <property type="entry name" value="CbiM/NikMN"/>
</dbReference>
<feature type="transmembrane region" description="Helical" evidence="7">
    <location>
        <begin position="6"/>
        <end position="28"/>
    </location>
</feature>
<evidence type="ECO:0000313" key="8">
    <source>
        <dbReference type="EMBL" id="PVZ72271.1"/>
    </source>
</evidence>
<dbReference type="EMBL" id="QDDL01000001">
    <property type="protein sequence ID" value="PVZ72271.1"/>
    <property type="molecule type" value="Genomic_DNA"/>
</dbReference>
<keyword evidence="3" id="KW-1003">Cell membrane</keyword>
<comment type="subcellular location">
    <subcellularLocation>
        <location evidence="1">Cell membrane</location>
        <topology evidence="1">Multi-pass membrane protein</topology>
    </subcellularLocation>
</comment>
<feature type="transmembrane region" description="Helical" evidence="7">
    <location>
        <begin position="163"/>
        <end position="186"/>
    </location>
</feature>
<feature type="transmembrane region" description="Helical" evidence="7">
    <location>
        <begin position="94"/>
        <end position="119"/>
    </location>
</feature>
<sequence length="225" mass="23314">MHIAEGVLSIPVLGVGIVATVAATAIGLKKIEDRQIPQAGVLSACFFVASLIHLPLGFTSVHLIFNGLIGLLLGWAAFPVILIALILQALFFGFGGIVVLGINCLNIALPAVLVGYLIRHLAYALPDWGKGFTAGFLAVFLTSLMVSLTLAFSSEGFVASAKLVVLGHLPVALIEGVVSGFALALMGKVRPGLLQPISIARARPLPQEFCSELAPAQAAKGTANV</sequence>
<evidence type="ECO:0000256" key="4">
    <source>
        <dbReference type="ARBA" id="ARBA00022692"/>
    </source>
</evidence>
<reference evidence="8 9" key="1">
    <citation type="submission" date="2018-04" db="EMBL/GenBank/DDBJ databases">
        <title>Thalassorhabdus spongiae gen. nov., sp. nov., isolated from a marine sponge in South-West Iceland.</title>
        <authorList>
            <person name="Knobloch S."/>
            <person name="Daussin A."/>
            <person name="Johannsson R."/>
            <person name="Marteinsson V.T."/>
        </authorList>
    </citation>
    <scope>NUCLEOTIDE SEQUENCE [LARGE SCALE GENOMIC DNA]</scope>
    <source>
        <strain evidence="8 9">Hp12</strain>
    </source>
</reference>
<keyword evidence="4 7" id="KW-0812">Transmembrane</keyword>
<dbReference type="PANTHER" id="PTHR34229">
    <property type="entry name" value="METAL TRANSPORT PROTEIN HI_1621-RELATED"/>
    <property type="match status" value="1"/>
</dbReference>
<keyword evidence="6 7" id="KW-0472">Membrane</keyword>
<evidence type="ECO:0000256" key="2">
    <source>
        <dbReference type="ARBA" id="ARBA00022448"/>
    </source>
</evidence>
<evidence type="ECO:0000256" key="3">
    <source>
        <dbReference type="ARBA" id="ARBA00022475"/>
    </source>
</evidence>
<dbReference type="Proteomes" id="UP000244906">
    <property type="component" value="Unassembled WGS sequence"/>
</dbReference>
<dbReference type="RefSeq" id="WP_116685856.1">
    <property type="nucleotide sequence ID" value="NZ_CAWNYD010000001.1"/>
</dbReference>
<organism evidence="8 9">
    <name type="scientific">Pelagibaculum spongiae</name>
    <dbReference type="NCBI Taxonomy" id="2080658"/>
    <lineage>
        <taxon>Bacteria</taxon>
        <taxon>Pseudomonadati</taxon>
        <taxon>Pseudomonadota</taxon>
        <taxon>Gammaproteobacteria</taxon>
        <taxon>Oceanospirillales</taxon>
        <taxon>Pelagibaculum</taxon>
    </lineage>
</organism>
<feature type="transmembrane region" description="Helical" evidence="7">
    <location>
        <begin position="64"/>
        <end position="87"/>
    </location>
</feature>
<keyword evidence="9" id="KW-1185">Reference proteome</keyword>
<dbReference type="NCBIfam" id="NF004905">
    <property type="entry name" value="PRK06265.1-5"/>
    <property type="match status" value="1"/>
</dbReference>
<gene>
    <name evidence="8" type="ORF">DC094_04455</name>
</gene>
<accession>A0A2V1GYX6</accession>
<comment type="caution">
    <text evidence="8">The sequence shown here is derived from an EMBL/GenBank/DDBJ whole genome shotgun (WGS) entry which is preliminary data.</text>
</comment>